<dbReference type="AlphaFoldDB" id="A0AAV4P323"/>
<protein>
    <submittedName>
        <fullName evidence="2">Uncharacterized protein</fullName>
    </submittedName>
</protein>
<evidence type="ECO:0000313" key="2">
    <source>
        <dbReference type="EMBL" id="GIX91426.1"/>
    </source>
</evidence>
<sequence length="121" mass="13649">MDILLGINSKNASGSKLSHLGQVGKLSKSPFGRPSTEIPLSKSTMKERYAKECLAKKKNKDPDDTREEFKDLLQLLQDDETANKLQKTIAGRTRITIQEIHRIELETNLSHMDEFHLASVT</sequence>
<gene>
    <name evidence="2" type="primary">CG31145_5</name>
    <name evidence="2" type="ORF">CEXT_814411</name>
</gene>
<dbReference type="EMBL" id="BPLR01021582">
    <property type="protein sequence ID" value="GIX91426.1"/>
    <property type="molecule type" value="Genomic_DNA"/>
</dbReference>
<organism evidence="2 3">
    <name type="scientific">Caerostris extrusa</name>
    <name type="common">Bark spider</name>
    <name type="synonym">Caerostris bankana</name>
    <dbReference type="NCBI Taxonomy" id="172846"/>
    <lineage>
        <taxon>Eukaryota</taxon>
        <taxon>Metazoa</taxon>
        <taxon>Ecdysozoa</taxon>
        <taxon>Arthropoda</taxon>
        <taxon>Chelicerata</taxon>
        <taxon>Arachnida</taxon>
        <taxon>Araneae</taxon>
        <taxon>Araneomorphae</taxon>
        <taxon>Entelegynae</taxon>
        <taxon>Araneoidea</taxon>
        <taxon>Araneidae</taxon>
        <taxon>Caerostris</taxon>
    </lineage>
</organism>
<reference evidence="2 3" key="1">
    <citation type="submission" date="2021-06" db="EMBL/GenBank/DDBJ databases">
        <title>Caerostris extrusa draft genome.</title>
        <authorList>
            <person name="Kono N."/>
            <person name="Arakawa K."/>
        </authorList>
    </citation>
    <scope>NUCLEOTIDE SEQUENCE [LARGE SCALE GENOMIC DNA]</scope>
</reference>
<accession>A0AAV4P323</accession>
<evidence type="ECO:0000313" key="3">
    <source>
        <dbReference type="Proteomes" id="UP001054945"/>
    </source>
</evidence>
<dbReference type="Proteomes" id="UP001054945">
    <property type="component" value="Unassembled WGS sequence"/>
</dbReference>
<name>A0AAV4P323_CAEEX</name>
<comment type="caution">
    <text evidence="2">The sequence shown here is derived from an EMBL/GenBank/DDBJ whole genome shotgun (WGS) entry which is preliminary data.</text>
</comment>
<feature type="region of interest" description="Disordered" evidence="1">
    <location>
        <begin position="21"/>
        <end position="40"/>
    </location>
</feature>
<keyword evidence="3" id="KW-1185">Reference proteome</keyword>
<proteinExistence type="predicted"/>
<evidence type="ECO:0000256" key="1">
    <source>
        <dbReference type="SAM" id="MobiDB-lite"/>
    </source>
</evidence>